<evidence type="ECO:0000256" key="1">
    <source>
        <dbReference type="ARBA" id="ARBA00005260"/>
    </source>
</evidence>
<organism evidence="2 3">
    <name type="scientific">Pirellulimonas nuda</name>
    <dbReference type="NCBI Taxonomy" id="2528009"/>
    <lineage>
        <taxon>Bacteria</taxon>
        <taxon>Pseudomonadati</taxon>
        <taxon>Planctomycetota</taxon>
        <taxon>Planctomycetia</taxon>
        <taxon>Pirellulales</taxon>
        <taxon>Lacipirellulaceae</taxon>
        <taxon>Pirellulimonas</taxon>
    </lineage>
</organism>
<dbReference type="AlphaFoldDB" id="A0A518DCS3"/>
<dbReference type="GO" id="GO:0003677">
    <property type="term" value="F:DNA binding"/>
    <property type="evidence" value="ECO:0007669"/>
    <property type="project" value="InterPro"/>
</dbReference>
<dbReference type="CDD" id="cd10148">
    <property type="entry name" value="CsoR-like_DUF156"/>
    <property type="match status" value="1"/>
</dbReference>
<dbReference type="Pfam" id="PF02583">
    <property type="entry name" value="Trns_repr_metal"/>
    <property type="match status" value="1"/>
</dbReference>
<dbReference type="InterPro" id="IPR038390">
    <property type="entry name" value="Metal_Tscrpt_repr_sf"/>
</dbReference>
<evidence type="ECO:0000313" key="2">
    <source>
        <dbReference type="EMBL" id="QDU89226.1"/>
    </source>
</evidence>
<dbReference type="Gene3D" id="1.20.58.1000">
    <property type="entry name" value="Metal-sensitive repressor, helix protomer"/>
    <property type="match status" value="1"/>
</dbReference>
<comment type="similarity">
    <text evidence="1">Belongs to the FrmR/RcnR family.</text>
</comment>
<dbReference type="Proteomes" id="UP000317429">
    <property type="component" value="Chromosome"/>
</dbReference>
<dbReference type="PANTHER" id="PTHR33677">
    <property type="entry name" value="TRANSCRIPTIONAL REPRESSOR FRMR-RELATED"/>
    <property type="match status" value="1"/>
</dbReference>
<accession>A0A518DCS3</accession>
<evidence type="ECO:0000313" key="3">
    <source>
        <dbReference type="Proteomes" id="UP000317429"/>
    </source>
</evidence>
<dbReference type="GO" id="GO:0045892">
    <property type="term" value="P:negative regulation of DNA-templated transcription"/>
    <property type="evidence" value="ECO:0007669"/>
    <property type="project" value="UniProtKB-ARBA"/>
</dbReference>
<gene>
    <name evidence="2" type="primary">csoR_1</name>
    <name evidence="2" type="ORF">Pla175_26130</name>
</gene>
<dbReference type="InterPro" id="IPR003735">
    <property type="entry name" value="Metal_Tscrpt_repr"/>
</dbReference>
<dbReference type="EMBL" id="CP036291">
    <property type="protein sequence ID" value="QDU89226.1"/>
    <property type="molecule type" value="Genomic_DNA"/>
</dbReference>
<sequence length="137" mass="14816">MTGRFGEGAGCRNPGARLTVQSNQNGLACPGQYFDDHAGETQMLSEEDKGKLANRLRRVSGQVAAVQRMMDEDVYCVDILTQIAAASGALGKVGQLLLESHIQSCVADAVRSGDAQRQEEKLAELIEIFRKYASIVD</sequence>
<name>A0A518DCS3_9BACT</name>
<protein>
    <submittedName>
        <fullName evidence="2">Copper-sensing transcriptional repressor CsoR</fullName>
    </submittedName>
</protein>
<dbReference type="GO" id="GO:0046872">
    <property type="term" value="F:metal ion binding"/>
    <property type="evidence" value="ECO:0007669"/>
    <property type="project" value="InterPro"/>
</dbReference>
<keyword evidence="3" id="KW-1185">Reference proteome</keyword>
<dbReference type="KEGG" id="pnd:Pla175_26130"/>
<reference evidence="2 3" key="1">
    <citation type="submission" date="2019-02" db="EMBL/GenBank/DDBJ databases">
        <title>Deep-cultivation of Planctomycetes and their phenomic and genomic characterization uncovers novel biology.</title>
        <authorList>
            <person name="Wiegand S."/>
            <person name="Jogler M."/>
            <person name="Boedeker C."/>
            <person name="Pinto D."/>
            <person name="Vollmers J."/>
            <person name="Rivas-Marin E."/>
            <person name="Kohn T."/>
            <person name="Peeters S.H."/>
            <person name="Heuer A."/>
            <person name="Rast P."/>
            <person name="Oberbeckmann S."/>
            <person name="Bunk B."/>
            <person name="Jeske O."/>
            <person name="Meyerdierks A."/>
            <person name="Storesund J.E."/>
            <person name="Kallscheuer N."/>
            <person name="Luecker S."/>
            <person name="Lage O.M."/>
            <person name="Pohl T."/>
            <person name="Merkel B.J."/>
            <person name="Hornburger P."/>
            <person name="Mueller R.-W."/>
            <person name="Bruemmer F."/>
            <person name="Labrenz M."/>
            <person name="Spormann A.M."/>
            <person name="Op den Camp H."/>
            <person name="Overmann J."/>
            <person name="Amann R."/>
            <person name="Jetten M.S.M."/>
            <person name="Mascher T."/>
            <person name="Medema M.H."/>
            <person name="Devos D.P."/>
            <person name="Kaster A.-K."/>
            <person name="Ovreas L."/>
            <person name="Rohde M."/>
            <person name="Galperin M.Y."/>
            <person name="Jogler C."/>
        </authorList>
    </citation>
    <scope>NUCLEOTIDE SEQUENCE [LARGE SCALE GENOMIC DNA]</scope>
    <source>
        <strain evidence="2 3">Pla175</strain>
    </source>
</reference>
<proteinExistence type="inferred from homology"/>